<dbReference type="InterPro" id="IPR006076">
    <property type="entry name" value="FAD-dep_OxRdtase"/>
</dbReference>
<keyword evidence="2" id="KW-0472">Membrane</keyword>
<name>A0A367XG89_9PROT</name>
<dbReference type="Pfam" id="PF01266">
    <property type="entry name" value="DAO"/>
    <property type="match status" value="1"/>
</dbReference>
<evidence type="ECO:0000259" key="3">
    <source>
        <dbReference type="Pfam" id="PF01266"/>
    </source>
</evidence>
<dbReference type="OrthoDB" id="8993739at2"/>
<dbReference type="InterPro" id="IPR036188">
    <property type="entry name" value="FAD/NAD-bd_sf"/>
</dbReference>
<dbReference type="PANTHER" id="PTHR13847:SF289">
    <property type="entry name" value="GLYCINE OXIDASE"/>
    <property type="match status" value="1"/>
</dbReference>
<dbReference type="EMBL" id="JPWH01000005">
    <property type="protein sequence ID" value="RCK51692.1"/>
    <property type="molecule type" value="Genomic_DNA"/>
</dbReference>
<evidence type="ECO:0000256" key="1">
    <source>
        <dbReference type="ARBA" id="ARBA00023002"/>
    </source>
</evidence>
<keyword evidence="1" id="KW-0560">Oxidoreductase</keyword>
<dbReference type="Gene3D" id="3.50.50.60">
    <property type="entry name" value="FAD/NAD(P)-binding domain"/>
    <property type="match status" value="1"/>
</dbReference>
<feature type="transmembrane region" description="Helical" evidence="2">
    <location>
        <begin position="6"/>
        <end position="24"/>
    </location>
</feature>
<proteinExistence type="predicted"/>
<evidence type="ECO:0000313" key="4">
    <source>
        <dbReference type="EMBL" id="RCK51692.1"/>
    </source>
</evidence>
<dbReference type="GO" id="GO:0016491">
    <property type="term" value="F:oxidoreductase activity"/>
    <property type="evidence" value="ECO:0007669"/>
    <property type="project" value="UniProtKB-KW"/>
</dbReference>
<comment type="caution">
    <text evidence="4">The sequence shown here is derived from an EMBL/GenBank/DDBJ whole genome shotgun (WGS) entry which is preliminary data.</text>
</comment>
<gene>
    <name evidence="4" type="ORF">TH25_08395</name>
</gene>
<feature type="domain" description="FAD dependent oxidoreductase" evidence="3">
    <location>
        <begin position="7"/>
        <end position="342"/>
    </location>
</feature>
<dbReference type="PANTHER" id="PTHR13847">
    <property type="entry name" value="SARCOSINE DEHYDROGENASE-RELATED"/>
    <property type="match status" value="1"/>
</dbReference>
<sequence length="360" mass="39525">MMTSPHVTIIGAGIVGMTAAYFLARTGVSVRLIDRHETPGQGVTDRSFGWINYITRDPAKDPAAHHYCHAAFDRYHALNRDFDGRLFSPATGSLLWTEDARQTLDLVHRHQQHGAAPRALNRAEFAKLAPFVVNPPECTAYCAHDFALHPRKVMALYHQALKKLGTEMMFGHSVEGIVVRNNRAAALVIDGTELATDRVIVASATGSIPLLAPFGDQHGIISSPAILITIEAEIPGFHGILCGPELEIRQLEKNRFIIAENMPKNPTQTALQDLADQTLASVCRLFHNVTSARILSVQIGERPDSTDGLARVGRVKNIDNLFLAVAHPGFILAPVIAQSLTDQIFERESLYEIPTRSIEI</sequence>
<dbReference type="GO" id="GO:0005737">
    <property type="term" value="C:cytoplasm"/>
    <property type="evidence" value="ECO:0007669"/>
    <property type="project" value="TreeGrafter"/>
</dbReference>
<dbReference type="Gene3D" id="3.30.9.10">
    <property type="entry name" value="D-Amino Acid Oxidase, subunit A, domain 2"/>
    <property type="match status" value="1"/>
</dbReference>
<dbReference type="Proteomes" id="UP000252517">
    <property type="component" value="Unassembled WGS sequence"/>
</dbReference>
<keyword evidence="2" id="KW-1133">Transmembrane helix</keyword>
<protein>
    <recommendedName>
        <fullName evidence="3">FAD dependent oxidoreductase domain-containing protein</fullName>
    </recommendedName>
</protein>
<dbReference type="RefSeq" id="WP_114087888.1">
    <property type="nucleotide sequence ID" value="NZ_JPWH01000005.1"/>
</dbReference>
<keyword evidence="2" id="KW-0812">Transmembrane</keyword>
<dbReference type="SUPFAM" id="SSF51905">
    <property type="entry name" value="FAD/NAD(P)-binding domain"/>
    <property type="match status" value="1"/>
</dbReference>
<organism evidence="4 5">
    <name type="scientific">Thalassospira profundimaris</name>
    <dbReference type="NCBI Taxonomy" id="502049"/>
    <lineage>
        <taxon>Bacteria</taxon>
        <taxon>Pseudomonadati</taxon>
        <taxon>Pseudomonadota</taxon>
        <taxon>Alphaproteobacteria</taxon>
        <taxon>Rhodospirillales</taxon>
        <taxon>Thalassospiraceae</taxon>
        <taxon>Thalassospira</taxon>
    </lineage>
</organism>
<evidence type="ECO:0000313" key="5">
    <source>
        <dbReference type="Proteomes" id="UP000252517"/>
    </source>
</evidence>
<dbReference type="AlphaFoldDB" id="A0A367XG89"/>
<reference evidence="4 5" key="1">
    <citation type="submission" date="2014-07" db="EMBL/GenBank/DDBJ databases">
        <title>Draft genome sequence of Thalassospira profundimaris S25-3-2.</title>
        <authorList>
            <person name="Lai Q."/>
            <person name="Shao Z."/>
        </authorList>
    </citation>
    <scope>NUCLEOTIDE SEQUENCE [LARGE SCALE GENOMIC DNA]</scope>
    <source>
        <strain evidence="4 5">S25-3-2</strain>
    </source>
</reference>
<evidence type="ECO:0000256" key="2">
    <source>
        <dbReference type="SAM" id="Phobius"/>
    </source>
</evidence>
<accession>A0A367XG89</accession>